<proteinExistence type="predicted"/>
<dbReference type="Pfam" id="PF13649">
    <property type="entry name" value="Methyltransf_25"/>
    <property type="match status" value="1"/>
</dbReference>
<evidence type="ECO:0000313" key="5">
    <source>
        <dbReference type="Proteomes" id="UP000538196"/>
    </source>
</evidence>
<accession>A0A7W4UXG5</accession>
<organism evidence="4 5">
    <name type="scientific">Leifsonia aquatica</name>
    <name type="common">Corynebacterium aquaticum</name>
    <dbReference type="NCBI Taxonomy" id="144185"/>
    <lineage>
        <taxon>Bacteria</taxon>
        <taxon>Bacillati</taxon>
        <taxon>Actinomycetota</taxon>
        <taxon>Actinomycetes</taxon>
        <taxon>Micrococcales</taxon>
        <taxon>Microbacteriaceae</taxon>
        <taxon>Leifsonia</taxon>
    </lineage>
</organism>
<dbReference type="InterPro" id="IPR029063">
    <property type="entry name" value="SAM-dependent_MTases_sf"/>
</dbReference>
<dbReference type="EC" id="2.1.1.144" evidence="4"/>
<evidence type="ECO:0000259" key="3">
    <source>
        <dbReference type="Pfam" id="PF13649"/>
    </source>
</evidence>
<dbReference type="InterPro" id="IPR023149">
    <property type="entry name" value="Trans_acon_MeTrfase_C"/>
</dbReference>
<reference evidence="4 5" key="1">
    <citation type="submission" date="2020-08" db="EMBL/GenBank/DDBJ databases">
        <title>Sequencing the genomes of 1000 actinobacteria strains.</title>
        <authorList>
            <person name="Klenk H.-P."/>
        </authorList>
    </citation>
    <scope>NUCLEOTIDE SEQUENCE [LARGE SCALE GENOMIC DNA]</scope>
    <source>
        <strain evidence="4 5">DSM 20146</strain>
    </source>
</reference>
<dbReference type="GO" id="GO:0030798">
    <property type="term" value="F:trans-aconitate 2-methyltransferase activity"/>
    <property type="evidence" value="ECO:0007669"/>
    <property type="project" value="UniProtKB-EC"/>
</dbReference>
<dbReference type="CDD" id="cd02440">
    <property type="entry name" value="AdoMet_MTases"/>
    <property type="match status" value="1"/>
</dbReference>
<sequence length="260" mass="28504">MVRWDPGLYGTFADERARPFLDLTSRLDGLSPARVVDLGCGTGELTATLADRWPEAEMLGIDSSAEMLADAETVAAGRVNLRFRQQAIEEWEPAGDVDLVVSNAALQWVPGHRDLLRSWLPRLHPAATVAVQIPGNEDSPSQVLLRQLAAEPRWAGALDGVGTVISRVGSMREYLDIFLESGHRVEGWETTYQHVLAGDDAVLQWLSGTRLRPYLAALGPSADAFVDELRPRLRAAYPAEHGATVFGFRRLFIVGRLVPA</sequence>
<dbReference type="PANTHER" id="PTHR43861:SF1">
    <property type="entry name" value="TRANS-ACONITATE 2-METHYLTRANSFERASE"/>
    <property type="match status" value="1"/>
</dbReference>
<dbReference type="GO" id="GO:0032259">
    <property type="term" value="P:methylation"/>
    <property type="evidence" value="ECO:0007669"/>
    <property type="project" value="UniProtKB-KW"/>
</dbReference>
<feature type="domain" description="Methyltransferase" evidence="3">
    <location>
        <begin position="35"/>
        <end position="123"/>
    </location>
</feature>
<gene>
    <name evidence="4" type="ORF">FHX33_002850</name>
</gene>
<dbReference type="PANTHER" id="PTHR43861">
    <property type="entry name" value="TRANS-ACONITATE 2-METHYLTRANSFERASE-RELATED"/>
    <property type="match status" value="1"/>
</dbReference>
<evidence type="ECO:0000256" key="1">
    <source>
        <dbReference type="ARBA" id="ARBA00022603"/>
    </source>
</evidence>
<keyword evidence="5" id="KW-1185">Reference proteome</keyword>
<evidence type="ECO:0000313" key="4">
    <source>
        <dbReference type="EMBL" id="MBB2968080.1"/>
    </source>
</evidence>
<protein>
    <submittedName>
        <fullName evidence="4">Trans-aconitate 2-methyltransferase</fullName>
        <ecNumber evidence="4">2.1.1.144</ecNumber>
    </submittedName>
</protein>
<evidence type="ECO:0000256" key="2">
    <source>
        <dbReference type="ARBA" id="ARBA00022679"/>
    </source>
</evidence>
<dbReference type="InterPro" id="IPR041698">
    <property type="entry name" value="Methyltransf_25"/>
</dbReference>
<dbReference type="SUPFAM" id="SSF53335">
    <property type="entry name" value="S-adenosyl-L-methionine-dependent methyltransferases"/>
    <property type="match status" value="1"/>
</dbReference>
<name>A0A7W4UXG5_LEIAQ</name>
<dbReference type="RefSeq" id="WP_021762543.1">
    <property type="nucleotide sequence ID" value="NZ_JACHVP010000003.1"/>
</dbReference>
<dbReference type="Proteomes" id="UP000538196">
    <property type="component" value="Unassembled WGS sequence"/>
</dbReference>
<keyword evidence="2 4" id="KW-0808">Transferase</keyword>
<dbReference type="Gene3D" id="3.40.50.150">
    <property type="entry name" value="Vaccinia Virus protein VP39"/>
    <property type="match status" value="1"/>
</dbReference>
<comment type="caution">
    <text evidence="4">The sequence shown here is derived from an EMBL/GenBank/DDBJ whole genome shotgun (WGS) entry which is preliminary data.</text>
</comment>
<dbReference type="EMBL" id="JACHVP010000003">
    <property type="protein sequence ID" value="MBB2968080.1"/>
    <property type="molecule type" value="Genomic_DNA"/>
</dbReference>
<dbReference type="AlphaFoldDB" id="A0A7W4UXG5"/>
<dbReference type="Gene3D" id="1.10.150.290">
    <property type="entry name" value="S-adenosyl-L-methionine-dependent methyltransferases"/>
    <property type="match status" value="1"/>
</dbReference>
<keyword evidence="1 4" id="KW-0489">Methyltransferase</keyword>